<evidence type="ECO:0000256" key="4">
    <source>
        <dbReference type="SAM" id="MobiDB-lite"/>
    </source>
</evidence>
<feature type="compositionally biased region" description="Acidic residues" evidence="4">
    <location>
        <begin position="273"/>
        <end position="284"/>
    </location>
</feature>
<comment type="caution">
    <text evidence="5">The sequence shown here is derived from an EMBL/GenBank/DDBJ whole genome shotgun (WGS) entry which is preliminary data.</text>
</comment>
<evidence type="ECO:0000256" key="3">
    <source>
        <dbReference type="ARBA" id="ARBA00023242"/>
    </source>
</evidence>
<comment type="similarity">
    <text evidence="2">Belongs to the eukaryotic RPB8 RNA polymerase subunit family.</text>
</comment>
<proteinExistence type="inferred from homology"/>
<accession>A0A445A3T7</accession>
<dbReference type="GO" id="GO:0005665">
    <property type="term" value="C:RNA polymerase II, core complex"/>
    <property type="evidence" value="ECO:0007669"/>
    <property type="project" value="TreeGrafter"/>
</dbReference>
<dbReference type="STRING" id="3818.A0A445A3T7"/>
<dbReference type="InterPro" id="IPR012340">
    <property type="entry name" value="NA-bd_OB-fold"/>
</dbReference>
<evidence type="ECO:0000256" key="1">
    <source>
        <dbReference type="ARBA" id="ARBA00004123"/>
    </source>
</evidence>
<dbReference type="Proteomes" id="UP000289738">
    <property type="component" value="Chromosome B03"/>
</dbReference>
<dbReference type="Gene3D" id="2.40.50.140">
    <property type="entry name" value="Nucleic acid-binding proteins"/>
    <property type="match status" value="1"/>
</dbReference>
<dbReference type="GO" id="GO:0006351">
    <property type="term" value="P:DNA-templated transcription"/>
    <property type="evidence" value="ECO:0007669"/>
    <property type="project" value="InterPro"/>
</dbReference>
<evidence type="ECO:0000313" key="6">
    <source>
        <dbReference type="Proteomes" id="UP000289738"/>
    </source>
</evidence>
<reference evidence="5 6" key="1">
    <citation type="submission" date="2019-01" db="EMBL/GenBank/DDBJ databases">
        <title>Sequencing of cultivated peanut Arachis hypogaea provides insights into genome evolution and oil improvement.</title>
        <authorList>
            <person name="Chen X."/>
        </authorList>
    </citation>
    <scope>NUCLEOTIDE SEQUENCE [LARGE SCALE GENOMIC DNA]</scope>
    <source>
        <strain evidence="6">cv. Fuhuasheng</strain>
        <tissue evidence="5">Leaves</tissue>
    </source>
</reference>
<feature type="compositionally biased region" description="Basic and acidic residues" evidence="4">
    <location>
        <begin position="290"/>
        <end position="304"/>
    </location>
</feature>
<organism evidence="5 6">
    <name type="scientific">Arachis hypogaea</name>
    <name type="common">Peanut</name>
    <dbReference type="NCBI Taxonomy" id="3818"/>
    <lineage>
        <taxon>Eukaryota</taxon>
        <taxon>Viridiplantae</taxon>
        <taxon>Streptophyta</taxon>
        <taxon>Embryophyta</taxon>
        <taxon>Tracheophyta</taxon>
        <taxon>Spermatophyta</taxon>
        <taxon>Magnoliopsida</taxon>
        <taxon>eudicotyledons</taxon>
        <taxon>Gunneridae</taxon>
        <taxon>Pentapetalae</taxon>
        <taxon>rosids</taxon>
        <taxon>fabids</taxon>
        <taxon>Fabales</taxon>
        <taxon>Fabaceae</taxon>
        <taxon>Papilionoideae</taxon>
        <taxon>50 kb inversion clade</taxon>
        <taxon>dalbergioids sensu lato</taxon>
        <taxon>Dalbergieae</taxon>
        <taxon>Pterocarpus clade</taxon>
        <taxon>Arachis</taxon>
    </lineage>
</organism>
<dbReference type="Pfam" id="PF03870">
    <property type="entry name" value="RNA_pol_Rpb8"/>
    <property type="match status" value="1"/>
</dbReference>
<evidence type="ECO:0000313" key="5">
    <source>
        <dbReference type="EMBL" id="RYR21110.1"/>
    </source>
</evidence>
<dbReference type="GO" id="GO:0005736">
    <property type="term" value="C:RNA polymerase I complex"/>
    <property type="evidence" value="ECO:0007669"/>
    <property type="project" value="TreeGrafter"/>
</dbReference>
<evidence type="ECO:0000256" key="2">
    <source>
        <dbReference type="ARBA" id="ARBA00008912"/>
    </source>
</evidence>
<keyword evidence="6" id="KW-1185">Reference proteome</keyword>
<dbReference type="GO" id="GO:0005666">
    <property type="term" value="C:RNA polymerase III complex"/>
    <property type="evidence" value="ECO:0007669"/>
    <property type="project" value="TreeGrafter"/>
</dbReference>
<protein>
    <submittedName>
        <fullName evidence="5">Uncharacterized protein</fullName>
    </submittedName>
</protein>
<name>A0A445A3T7_ARAHY</name>
<dbReference type="EMBL" id="SDMP01000013">
    <property type="protein sequence ID" value="RYR21110.1"/>
    <property type="molecule type" value="Genomic_DNA"/>
</dbReference>
<dbReference type="InterPro" id="IPR005570">
    <property type="entry name" value="RPABC3"/>
</dbReference>
<dbReference type="AlphaFoldDB" id="A0A445A3T7"/>
<sequence>MVEVLFEDIFRVERLNPDDKKLFDKVTRIEARSERFDMFMHLDINSELYPLKVGQKFALLLVPTLNPDGTPDTGYYVQNNRLSLAENFEYVMYGKLYRVSEGSGREKAEINISFGGLLMMLKGEPSQFNKFELDQRLFLLMRKKRCTRNAGRTEDSKECCKSLDKWENFAYANSPSFASRFLTIDLNILMSRASANLVPDDACHKACEYRFTKNAKQWIIQLHDDDKISEQSIQSALRYHGIRTLSTSIKAVCTALSPLSTISTRCQLPECVREEDVDDDDDDKEQVQGLEEHQQVQGLEEHHK</sequence>
<gene>
    <name evidence="5" type="ORF">Ahy_B03g066365</name>
</gene>
<dbReference type="GO" id="GO:0003899">
    <property type="term" value="F:DNA-directed RNA polymerase activity"/>
    <property type="evidence" value="ECO:0007669"/>
    <property type="project" value="InterPro"/>
</dbReference>
<keyword evidence="3" id="KW-0539">Nucleus</keyword>
<dbReference type="PANTHER" id="PTHR10917:SF0">
    <property type="entry name" value="DNA-DIRECTED RNA POLYMERASES I, II, AND III SUBUNIT RPABC3"/>
    <property type="match status" value="1"/>
</dbReference>
<feature type="region of interest" description="Disordered" evidence="4">
    <location>
        <begin position="273"/>
        <end position="304"/>
    </location>
</feature>
<dbReference type="SMART" id="SM00658">
    <property type="entry name" value="RPOL8c"/>
    <property type="match status" value="1"/>
</dbReference>
<comment type="subcellular location">
    <subcellularLocation>
        <location evidence="1">Nucleus</location>
    </subcellularLocation>
</comment>
<dbReference type="PANTHER" id="PTHR10917">
    <property type="entry name" value="DNA-DIRECTED RNA POLYMERASES I, II, AND III SUBUNIT RPABC3"/>
    <property type="match status" value="1"/>
</dbReference>
<dbReference type="SUPFAM" id="SSF50249">
    <property type="entry name" value="Nucleic acid-binding proteins"/>
    <property type="match status" value="1"/>
</dbReference>